<comment type="subcellular location">
    <subcellularLocation>
        <location evidence="1">Cytoplasm</location>
    </subcellularLocation>
</comment>
<dbReference type="GO" id="GO:0042802">
    <property type="term" value="F:identical protein binding"/>
    <property type="evidence" value="ECO:0007669"/>
    <property type="project" value="UniProtKB-ARBA"/>
</dbReference>
<sequence>MGNIRDKILIVEDELSIVRFMSNVILSSGYNVVKAMNGADALEMVESHCPDLIILDLGLPDMDGMEFLRKLREWSSIPVIVVSARTAESDKVDALNAGADDYITKPFGTQELLARIRTSLRHARTTAANREIAAEGTYSVGELVIDYDRHIVTLAGRDVGLTLIEFRIVALLGRYAGKVLTYDFIMKELWGPRAGHDNQILRVNMSNIRKKIEKGHVGSRYFFTEVGVGYRLATEEDLKMEL</sequence>
<dbReference type="FunFam" id="3.40.50.2300:FF:000021">
    <property type="entry name" value="Two-component system response regulator KdpE"/>
    <property type="match status" value="1"/>
</dbReference>
<keyword evidence="15" id="KW-1185">Reference proteome</keyword>
<dbReference type="Proteomes" id="UP000198817">
    <property type="component" value="Unassembled WGS sequence"/>
</dbReference>
<dbReference type="InterPro" id="IPR001789">
    <property type="entry name" value="Sig_transdc_resp-reg_receiver"/>
</dbReference>
<gene>
    <name evidence="14" type="ORF">SAMN05216508_10212</name>
</gene>
<dbReference type="GO" id="GO:0005829">
    <property type="term" value="C:cytosol"/>
    <property type="evidence" value="ECO:0007669"/>
    <property type="project" value="TreeGrafter"/>
</dbReference>
<evidence type="ECO:0000259" key="13">
    <source>
        <dbReference type="PROSITE" id="PS51755"/>
    </source>
</evidence>
<dbReference type="AlphaFoldDB" id="A0A1I7FAS3"/>
<organism evidence="14 15">
    <name type="scientific">Eubacterium pyruvativorans</name>
    <dbReference type="NCBI Taxonomy" id="155865"/>
    <lineage>
        <taxon>Bacteria</taxon>
        <taxon>Bacillati</taxon>
        <taxon>Bacillota</taxon>
        <taxon>Clostridia</taxon>
        <taxon>Eubacteriales</taxon>
        <taxon>Eubacteriaceae</taxon>
        <taxon>Eubacterium</taxon>
    </lineage>
</organism>
<feature type="domain" description="Response regulatory" evidence="12">
    <location>
        <begin position="7"/>
        <end position="120"/>
    </location>
</feature>
<evidence type="ECO:0000313" key="14">
    <source>
        <dbReference type="EMBL" id="SFU33205.1"/>
    </source>
</evidence>
<proteinExistence type="predicted"/>
<dbReference type="GeneID" id="78354378"/>
<dbReference type="InterPro" id="IPR011006">
    <property type="entry name" value="CheY-like_superfamily"/>
</dbReference>
<dbReference type="CDD" id="cd17620">
    <property type="entry name" value="REC_OmpR_KdpE-like"/>
    <property type="match status" value="1"/>
</dbReference>
<comment type="function">
    <text evidence="9">May play the central regulatory role in sporulation. It may be an element of the effector pathway responsible for the activation of sporulation genes in response to nutritional stress. Spo0A may act in concert with spo0H (a sigma factor) to control the expression of some genes that are critical to the sporulation process.</text>
</comment>
<dbReference type="InterPro" id="IPR039420">
    <property type="entry name" value="WalR-like"/>
</dbReference>
<feature type="DNA-binding region" description="OmpR/PhoB-type" evidence="11">
    <location>
        <begin position="135"/>
        <end position="234"/>
    </location>
</feature>
<dbReference type="STRING" id="155865.SAMN05216515_101155"/>
<dbReference type="InterPro" id="IPR001867">
    <property type="entry name" value="OmpR/PhoB-type_DNA-bd"/>
</dbReference>
<dbReference type="GO" id="GO:0045893">
    <property type="term" value="P:positive regulation of DNA-templated transcription"/>
    <property type="evidence" value="ECO:0007669"/>
    <property type="project" value="UniProtKB-ARBA"/>
</dbReference>
<feature type="modified residue" description="4-aspartylphosphate" evidence="10">
    <location>
        <position position="56"/>
    </location>
</feature>
<evidence type="ECO:0000256" key="5">
    <source>
        <dbReference type="ARBA" id="ARBA00023012"/>
    </source>
</evidence>
<name>A0A1I7FAS3_9FIRM</name>
<dbReference type="RefSeq" id="WP_090162982.1">
    <property type="nucleotide sequence ID" value="NZ_CACWQI010000003.1"/>
</dbReference>
<keyword evidence="5" id="KW-0902">Two-component regulatory system</keyword>
<keyword evidence="4 10" id="KW-0597">Phosphoprotein</keyword>
<dbReference type="SUPFAM" id="SSF46894">
    <property type="entry name" value="C-terminal effector domain of the bipartite response regulators"/>
    <property type="match status" value="1"/>
</dbReference>
<protein>
    <recommendedName>
        <fullName evidence="2">Stage 0 sporulation protein A homolog</fullName>
    </recommendedName>
</protein>
<feature type="domain" description="OmpR/PhoB-type" evidence="13">
    <location>
        <begin position="135"/>
        <end position="234"/>
    </location>
</feature>
<keyword evidence="3" id="KW-0963">Cytoplasm</keyword>
<evidence type="ECO:0000259" key="12">
    <source>
        <dbReference type="PROSITE" id="PS50110"/>
    </source>
</evidence>
<evidence type="ECO:0000256" key="3">
    <source>
        <dbReference type="ARBA" id="ARBA00022490"/>
    </source>
</evidence>
<evidence type="ECO:0000256" key="7">
    <source>
        <dbReference type="ARBA" id="ARBA00023125"/>
    </source>
</evidence>
<reference evidence="14 15" key="1">
    <citation type="submission" date="2016-10" db="EMBL/GenBank/DDBJ databases">
        <authorList>
            <person name="de Groot N.N."/>
        </authorList>
    </citation>
    <scope>NUCLEOTIDE SEQUENCE [LARGE SCALE GENOMIC DNA]</scope>
    <source>
        <strain evidence="14 15">KHGC13</strain>
    </source>
</reference>
<dbReference type="GO" id="GO:0000156">
    <property type="term" value="F:phosphorelay response regulator activity"/>
    <property type="evidence" value="ECO:0007669"/>
    <property type="project" value="TreeGrafter"/>
</dbReference>
<dbReference type="PANTHER" id="PTHR48111">
    <property type="entry name" value="REGULATOR OF RPOS"/>
    <property type="match status" value="1"/>
</dbReference>
<dbReference type="Pfam" id="PF00486">
    <property type="entry name" value="Trans_reg_C"/>
    <property type="match status" value="1"/>
</dbReference>
<evidence type="ECO:0000256" key="9">
    <source>
        <dbReference type="ARBA" id="ARBA00024867"/>
    </source>
</evidence>
<dbReference type="Gene3D" id="3.40.50.2300">
    <property type="match status" value="1"/>
</dbReference>
<dbReference type="InterPro" id="IPR016032">
    <property type="entry name" value="Sig_transdc_resp-reg_C-effctor"/>
</dbReference>
<keyword evidence="8" id="KW-0804">Transcription</keyword>
<evidence type="ECO:0000256" key="6">
    <source>
        <dbReference type="ARBA" id="ARBA00023015"/>
    </source>
</evidence>
<dbReference type="EMBL" id="FPBT01000002">
    <property type="protein sequence ID" value="SFU33205.1"/>
    <property type="molecule type" value="Genomic_DNA"/>
</dbReference>
<evidence type="ECO:0000256" key="1">
    <source>
        <dbReference type="ARBA" id="ARBA00004496"/>
    </source>
</evidence>
<dbReference type="Pfam" id="PF00072">
    <property type="entry name" value="Response_reg"/>
    <property type="match status" value="1"/>
</dbReference>
<keyword evidence="6" id="KW-0805">Transcription regulation</keyword>
<dbReference type="PROSITE" id="PS51755">
    <property type="entry name" value="OMPR_PHOB"/>
    <property type="match status" value="1"/>
</dbReference>
<dbReference type="OrthoDB" id="9802426at2"/>
<evidence type="ECO:0000313" key="15">
    <source>
        <dbReference type="Proteomes" id="UP000198817"/>
    </source>
</evidence>
<accession>A0A1I7FAS3</accession>
<dbReference type="SMART" id="SM00448">
    <property type="entry name" value="REC"/>
    <property type="match status" value="1"/>
</dbReference>
<dbReference type="InterPro" id="IPR036388">
    <property type="entry name" value="WH-like_DNA-bd_sf"/>
</dbReference>
<dbReference type="CDD" id="cd00383">
    <property type="entry name" value="trans_reg_C"/>
    <property type="match status" value="1"/>
</dbReference>
<dbReference type="Gene3D" id="1.10.10.10">
    <property type="entry name" value="Winged helix-like DNA-binding domain superfamily/Winged helix DNA-binding domain"/>
    <property type="match status" value="1"/>
</dbReference>
<evidence type="ECO:0000256" key="2">
    <source>
        <dbReference type="ARBA" id="ARBA00018672"/>
    </source>
</evidence>
<evidence type="ECO:0000256" key="8">
    <source>
        <dbReference type="ARBA" id="ARBA00023163"/>
    </source>
</evidence>
<evidence type="ECO:0000256" key="10">
    <source>
        <dbReference type="PROSITE-ProRule" id="PRU00169"/>
    </source>
</evidence>
<dbReference type="PROSITE" id="PS50110">
    <property type="entry name" value="RESPONSE_REGULATORY"/>
    <property type="match status" value="1"/>
</dbReference>
<dbReference type="GO" id="GO:0032993">
    <property type="term" value="C:protein-DNA complex"/>
    <property type="evidence" value="ECO:0007669"/>
    <property type="project" value="TreeGrafter"/>
</dbReference>
<dbReference type="SMART" id="SM00862">
    <property type="entry name" value="Trans_reg_C"/>
    <property type="match status" value="1"/>
</dbReference>
<dbReference type="PANTHER" id="PTHR48111:SF50">
    <property type="entry name" value="KDP OPERON TRANSCRIPTIONAL REGULATORY PROTEIN KDPE"/>
    <property type="match status" value="1"/>
</dbReference>
<dbReference type="GO" id="GO:0000987">
    <property type="term" value="F:cis-regulatory region sequence-specific DNA binding"/>
    <property type="evidence" value="ECO:0007669"/>
    <property type="project" value="UniProtKB-ARBA"/>
</dbReference>
<keyword evidence="7 11" id="KW-0238">DNA-binding</keyword>
<evidence type="ECO:0000256" key="11">
    <source>
        <dbReference type="PROSITE-ProRule" id="PRU01091"/>
    </source>
</evidence>
<evidence type="ECO:0000256" key="4">
    <source>
        <dbReference type="ARBA" id="ARBA00022553"/>
    </source>
</evidence>
<dbReference type="SUPFAM" id="SSF52172">
    <property type="entry name" value="CheY-like"/>
    <property type="match status" value="1"/>
</dbReference>
<dbReference type="Gene3D" id="6.10.250.690">
    <property type="match status" value="1"/>
</dbReference>